<evidence type="ECO:0000256" key="3">
    <source>
        <dbReference type="ARBA" id="ARBA00022837"/>
    </source>
</evidence>
<dbReference type="InterPro" id="IPR051581">
    <property type="entry name" value="Ca-bind"/>
</dbReference>
<dbReference type="EMBL" id="CAJNDS010002603">
    <property type="protein sequence ID" value="CAE7541545.1"/>
    <property type="molecule type" value="Genomic_DNA"/>
</dbReference>
<reference evidence="5" key="1">
    <citation type="submission" date="2021-02" db="EMBL/GenBank/DDBJ databases">
        <authorList>
            <person name="Dougan E. K."/>
            <person name="Rhodes N."/>
            <person name="Thang M."/>
            <person name="Chan C."/>
        </authorList>
    </citation>
    <scope>NUCLEOTIDE SEQUENCE</scope>
</reference>
<dbReference type="PANTHER" id="PTHR34524">
    <property type="entry name" value="CALCYPHOSIN"/>
    <property type="match status" value="1"/>
</dbReference>
<proteinExistence type="predicted"/>
<keyword evidence="1" id="KW-0479">Metal-binding</keyword>
<accession>A0A812TWD5</accession>
<name>A0A812TWD5_9DINO</name>
<evidence type="ECO:0000256" key="4">
    <source>
        <dbReference type="SAM" id="MobiDB-lite"/>
    </source>
</evidence>
<evidence type="ECO:0000256" key="2">
    <source>
        <dbReference type="ARBA" id="ARBA00022737"/>
    </source>
</evidence>
<organism evidence="5 6">
    <name type="scientific">Symbiodinium natans</name>
    <dbReference type="NCBI Taxonomy" id="878477"/>
    <lineage>
        <taxon>Eukaryota</taxon>
        <taxon>Sar</taxon>
        <taxon>Alveolata</taxon>
        <taxon>Dinophyceae</taxon>
        <taxon>Suessiales</taxon>
        <taxon>Symbiodiniaceae</taxon>
        <taxon>Symbiodinium</taxon>
    </lineage>
</organism>
<dbReference type="Proteomes" id="UP000604046">
    <property type="component" value="Unassembled WGS sequence"/>
</dbReference>
<keyword evidence="6" id="KW-1185">Reference proteome</keyword>
<dbReference type="SUPFAM" id="SSF47473">
    <property type="entry name" value="EF-hand"/>
    <property type="match status" value="2"/>
</dbReference>
<evidence type="ECO:0000313" key="6">
    <source>
        <dbReference type="Proteomes" id="UP000604046"/>
    </source>
</evidence>
<dbReference type="PANTHER" id="PTHR34524:SF6">
    <property type="entry name" value="CALCYPHOSINE LIKE"/>
    <property type="match status" value="1"/>
</dbReference>
<dbReference type="OrthoDB" id="425778at2759"/>
<sequence length="736" mass="82253">MAKDMNRIEEAVLGKIQQRVHSRTTEETFLARALRHHDLSGAGFLDLDNFTRAMLPYTAGVSDKDVRAIFDRYAEEGLLPIRAFAHEFTSGVRREADANDQVGFALGEEKGQGQGDSEAPEEVLERLRDYLYEQGPRGITSLAAAMRDADPQNARVITFDVFQKVLSDAFGDLQVDAEPLFDLLRQPHVHLLPYDEFLLALKEEPGPPRRAAIRGAFRRLDVASEGLVDLTVMLRAFNAQRHPQVSAGIRTAEEVREEFADTLKDHVSFRRGQRSYPTNLVAWEEFEDYYKSISGCFPSDEEFCGLLEKVWDLNKAPDASVEGRVALARPAAGAPAKVRTGLHHWQTNTLPTTVTHHKVELVTQIGDVMQRARALIARRGLRAAVDVVQHFYAADDDVDDQLDTYEFRQACRKAGLGFREAEEVSVFEACAATKGKIQLPAFFKLLHGELGGMRRRLVERAFGALGGDAADASSRVSPAVLKERFVAQAHPLVVRGQLEPGHVLAEFLDTFSQLAHVLGGCENGMVSFADFLAYYEVVSSTVENDSLFDLIVQRVWDVPKAQPREAWADGEAESPRRCRASLESAPSPMAERRPPPHAGPSAYAMESPQREAKQDHRRFGRSAQASAITKSSIVFDERSSSVADVLNRLRRSIALRGLRGWLALVQRLQNHDYRRNGTIMRLDWQRLNRVLGLGLSPEDQELLFKELSQKKKGAAMDRAENNREQLGSCFMLAELN</sequence>
<dbReference type="InterPro" id="IPR011992">
    <property type="entry name" value="EF-hand-dom_pair"/>
</dbReference>
<feature type="region of interest" description="Disordered" evidence="4">
    <location>
        <begin position="563"/>
        <end position="610"/>
    </location>
</feature>
<dbReference type="Gene3D" id="1.10.238.10">
    <property type="entry name" value="EF-hand"/>
    <property type="match status" value="2"/>
</dbReference>
<dbReference type="AlphaFoldDB" id="A0A812TWD5"/>
<dbReference type="GO" id="GO:0046872">
    <property type="term" value="F:metal ion binding"/>
    <property type="evidence" value="ECO:0007669"/>
    <property type="project" value="UniProtKB-KW"/>
</dbReference>
<evidence type="ECO:0000256" key="1">
    <source>
        <dbReference type="ARBA" id="ARBA00022723"/>
    </source>
</evidence>
<comment type="caution">
    <text evidence="5">The sequence shown here is derived from an EMBL/GenBank/DDBJ whole genome shotgun (WGS) entry which is preliminary data.</text>
</comment>
<keyword evidence="2" id="KW-0677">Repeat</keyword>
<keyword evidence="3" id="KW-0106">Calcium</keyword>
<protein>
    <submittedName>
        <fullName evidence="5">Capsl protein</fullName>
    </submittedName>
</protein>
<evidence type="ECO:0000313" key="5">
    <source>
        <dbReference type="EMBL" id="CAE7541545.1"/>
    </source>
</evidence>
<gene>
    <name evidence="5" type="primary">Capsl</name>
    <name evidence="5" type="ORF">SNAT2548_LOCUS30371</name>
</gene>